<gene>
    <name evidence="2" type="ORF">J2S17_000925</name>
</gene>
<evidence type="ECO:0000313" key="2">
    <source>
        <dbReference type="EMBL" id="MDQ0269055.1"/>
    </source>
</evidence>
<evidence type="ECO:0000256" key="1">
    <source>
        <dbReference type="SAM" id="Phobius"/>
    </source>
</evidence>
<name>A0ABU0ADD8_9BACI</name>
<proteinExistence type="predicted"/>
<feature type="transmembrane region" description="Helical" evidence="1">
    <location>
        <begin position="32"/>
        <end position="53"/>
    </location>
</feature>
<dbReference type="RefSeq" id="WP_307472318.1">
    <property type="nucleotide sequence ID" value="NZ_JAUSUB010000003.1"/>
</dbReference>
<keyword evidence="3" id="KW-1185">Reference proteome</keyword>
<organism evidence="2 3">
    <name type="scientific">Cytobacillus purgationiresistens</name>
    <dbReference type="NCBI Taxonomy" id="863449"/>
    <lineage>
        <taxon>Bacteria</taxon>
        <taxon>Bacillati</taxon>
        <taxon>Bacillota</taxon>
        <taxon>Bacilli</taxon>
        <taxon>Bacillales</taxon>
        <taxon>Bacillaceae</taxon>
        <taxon>Cytobacillus</taxon>
    </lineage>
</organism>
<evidence type="ECO:0000313" key="3">
    <source>
        <dbReference type="Proteomes" id="UP001238088"/>
    </source>
</evidence>
<feature type="transmembrane region" description="Helical" evidence="1">
    <location>
        <begin position="6"/>
        <end position="25"/>
    </location>
</feature>
<comment type="caution">
    <text evidence="2">The sequence shown here is derived from an EMBL/GenBank/DDBJ whole genome shotgun (WGS) entry which is preliminary data.</text>
</comment>
<dbReference type="Proteomes" id="UP001238088">
    <property type="component" value="Unassembled WGS sequence"/>
</dbReference>
<dbReference type="EMBL" id="JAUSUB010000003">
    <property type="protein sequence ID" value="MDQ0269055.1"/>
    <property type="molecule type" value="Genomic_DNA"/>
</dbReference>
<reference evidence="2 3" key="1">
    <citation type="submission" date="2023-07" db="EMBL/GenBank/DDBJ databases">
        <title>Genomic Encyclopedia of Type Strains, Phase IV (KMG-IV): sequencing the most valuable type-strain genomes for metagenomic binning, comparative biology and taxonomic classification.</title>
        <authorList>
            <person name="Goeker M."/>
        </authorList>
    </citation>
    <scope>NUCLEOTIDE SEQUENCE [LARGE SCALE GENOMIC DNA]</scope>
    <source>
        <strain evidence="2 3">DSM 23494</strain>
    </source>
</reference>
<protein>
    <submittedName>
        <fullName evidence="2">Uncharacterized protein</fullName>
    </submittedName>
</protein>
<keyword evidence="1" id="KW-0812">Transmembrane</keyword>
<accession>A0ABU0ADD8</accession>
<keyword evidence="1" id="KW-1133">Transmembrane helix</keyword>
<sequence length="54" mass="6210">MWNEITSLFVFFLLFGISSFFNIMFKMTEKKHCLTTLLISLILTPLIIGLLGIV</sequence>
<keyword evidence="1" id="KW-0472">Membrane</keyword>